<feature type="non-terminal residue" evidence="2">
    <location>
        <position position="1"/>
    </location>
</feature>
<evidence type="ECO:0000259" key="1">
    <source>
        <dbReference type="Pfam" id="PF08484"/>
    </source>
</evidence>
<accession>A0A382U0B8</accession>
<sequence>EIQHGVNTLDFYKDFQIKSEEIKFNLLSFLIEARSKGENVIAYGAAAKGNTIMNFSGIHSDLISCVVDKNPNKSGKFMPGSRIPIVDESIIKEKKPEYVMILPWNLKDEVEGQLSYIRDWKGRFVVAVPELQVF</sequence>
<dbReference type="AlphaFoldDB" id="A0A382U0B8"/>
<name>A0A382U0B8_9ZZZZ</name>
<dbReference type="EMBL" id="UINC01140318">
    <property type="protein sequence ID" value="SVD27397.1"/>
    <property type="molecule type" value="Genomic_DNA"/>
</dbReference>
<dbReference type="InterPro" id="IPR013691">
    <property type="entry name" value="MeTrfase_14"/>
</dbReference>
<proteinExistence type="predicted"/>
<feature type="domain" description="C-methyltransferase" evidence="1">
    <location>
        <begin position="1"/>
        <end position="129"/>
    </location>
</feature>
<dbReference type="Gene3D" id="3.40.50.720">
    <property type="entry name" value="NAD(P)-binding Rossmann-like Domain"/>
    <property type="match status" value="1"/>
</dbReference>
<evidence type="ECO:0000313" key="2">
    <source>
        <dbReference type="EMBL" id="SVD27397.1"/>
    </source>
</evidence>
<dbReference type="Pfam" id="PF08484">
    <property type="entry name" value="Methyltransf_14"/>
    <property type="match status" value="1"/>
</dbReference>
<organism evidence="2">
    <name type="scientific">marine metagenome</name>
    <dbReference type="NCBI Taxonomy" id="408172"/>
    <lineage>
        <taxon>unclassified sequences</taxon>
        <taxon>metagenomes</taxon>
        <taxon>ecological metagenomes</taxon>
    </lineage>
</organism>
<protein>
    <recommendedName>
        <fullName evidence="1">C-methyltransferase domain-containing protein</fullName>
    </recommendedName>
</protein>
<gene>
    <name evidence="2" type="ORF">METZ01_LOCUS380251</name>
</gene>
<reference evidence="2" key="1">
    <citation type="submission" date="2018-05" db="EMBL/GenBank/DDBJ databases">
        <authorList>
            <person name="Lanie J.A."/>
            <person name="Ng W.-L."/>
            <person name="Kazmierczak K.M."/>
            <person name="Andrzejewski T.M."/>
            <person name="Davidsen T.M."/>
            <person name="Wayne K.J."/>
            <person name="Tettelin H."/>
            <person name="Glass J.I."/>
            <person name="Rusch D."/>
            <person name="Podicherti R."/>
            <person name="Tsui H.-C.T."/>
            <person name="Winkler M.E."/>
        </authorList>
    </citation>
    <scope>NUCLEOTIDE SEQUENCE</scope>
</reference>